<protein>
    <submittedName>
        <fullName evidence="1">Uncharacterized protein</fullName>
    </submittedName>
</protein>
<dbReference type="AlphaFoldDB" id="A0A6L2MCI6"/>
<reference evidence="1" key="1">
    <citation type="journal article" date="2019" name="Sci. Rep.">
        <title>Draft genome of Tanacetum cinerariifolium, the natural source of mosquito coil.</title>
        <authorList>
            <person name="Yamashiro T."/>
            <person name="Shiraishi A."/>
            <person name="Satake H."/>
            <person name="Nakayama K."/>
        </authorList>
    </citation>
    <scope>NUCLEOTIDE SEQUENCE</scope>
</reference>
<accession>A0A6L2MCI6</accession>
<evidence type="ECO:0000313" key="1">
    <source>
        <dbReference type="EMBL" id="GEU71380.1"/>
    </source>
</evidence>
<dbReference type="EMBL" id="BKCJ010006296">
    <property type="protein sequence ID" value="GEU71380.1"/>
    <property type="molecule type" value="Genomic_DNA"/>
</dbReference>
<name>A0A6L2MCI6_TANCI</name>
<comment type="caution">
    <text evidence="1">The sequence shown here is derived from an EMBL/GenBank/DDBJ whole genome shotgun (WGS) entry which is preliminary data.</text>
</comment>
<gene>
    <name evidence="1" type="ORF">Tci_043358</name>
</gene>
<organism evidence="1">
    <name type="scientific">Tanacetum cinerariifolium</name>
    <name type="common">Dalmatian daisy</name>
    <name type="synonym">Chrysanthemum cinerariifolium</name>
    <dbReference type="NCBI Taxonomy" id="118510"/>
    <lineage>
        <taxon>Eukaryota</taxon>
        <taxon>Viridiplantae</taxon>
        <taxon>Streptophyta</taxon>
        <taxon>Embryophyta</taxon>
        <taxon>Tracheophyta</taxon>
        <taxon>Spermatophyta</taxon>
        <taxon>Magnoliopsida</taxon>
        <taxon>eudicotyledons</taxon>
        <taxon>Gunneridae</taxon>
        <taxon>Pentapetalae</taxon>
        <taxon>asterids</taxon>
        <taxon>campanulids</taxon>
        <taxon>Asterales</taxon>
        <taxon>Asteraceae</taxon>
        <taxon>Asteroideae</taxon>
        <taxon>Anthemideae</taxon>
        <taxon>Anthemidinae</taxon>
        <taxon>Tanacetum</taxon>
    </lineage>
</organism>
<sequence length="144" mass="16126">MAALYILDKLSEAAGYAILEDKINVVFSQARESDQAFIDVLCDLCSALRVSIMKDRWLVAELEALGQRADTLKPLEYMREIVARDSVRVGVLEQLLAGTHVGMRLKAGYAAEMEETWQSLISYGVKLCLSTNKTFILRCYDVSI</sequence>
<proteinExistence type="predicted"/>